<keyword evidence="2" id="KW-1185">Reference proteome</keyword>
<dbReference type="EMBL" id="JAAVUN010000001">
    <property type="protein sequence ID" value="NKE08379.1"/>
    <property type="molecule type" value="Genomic_DNA"/>
</dbReference>
<gene>
    <name evidence="1" type="ORF">GTW58_00120</name>
</gene>
<accession>A0A846TNK9</accession>
<evidence type="ECO:0000313" key="2">
    <source>
        <dbReference type="Proteomes" id="UP000521379"/>
    </source>
</evidence>
<proteinExistence type="predicted"/>
<sequence>MVFLPAMVASFDLNGERRRPWSPTVVVVHGLLMIYRSILKQQLSNVNGVRSQAD</sequence>
<comment type="caution">
    <text evidence="1">The sequence shown here is derived from an EMBL/GenBank/DDBJ whole genome shotgun (WGS) entry which is preliminary data.</text>
</comment>
<reference evidence="1 2" key="1">
    <citation type="submission" date="2020-02" db="EMBL/GenBank/DDBJ databases">
        <authorList>
            <person name="Sun Q."/>
        </authorList>
    </citation>
    <scope>NUCLEOTIDE SEQUENCE [LARGE SCALE GENOMIC DNA]</scope>
    <source>
        <strain evidence="1 2">YIM 13062</strain>
    </source>
</reference>
<dbReference type="RefSeq" id="WP_157980450.1">
    <property type="nucleotide sequence ID" value="NZ_JAAVUN010000001.1"/>
</dbReference>
<evidence type="ECO:0000313" key="1">
    <source>
        <dbReference type="EMBL" id="NKE08379.1"/>
    </source>
</evidence>
<dbReference type="Proteomes" id="UP000521379">
    <property type="component" value="Unassembled WGS sequence"/>
</dbReference>
<dbReference type="AlphaFoldDB" id="A0A846TNK9"/>
<protein>
    <submittedName>
        <fullName evidence="1">Uncharacterized protein</fullName>
    </submittedName>
</protein>
<name>A0A846TNK9_9MICC</name>
<organism evidence="1 2">
    <name type="scientific">Kocuria subflava</name>
    <dbReference type="NCBI Taxonomy" id="1736139"/>
    <lineage>
        <taxon>Bacteria</taxon>
        <taxon>Bacillati</taxon>
        <taxon>Actinomycetota</taxon>
        <taxon>Actinomycetes</taxon>
        <taxon>Micrococcales</taxon>
        <taxon>Micrococcaceae</taxon>
        <taxon>Kocuria</taxon>
    </lineage>
</organism>